<dbReference type="Proteomes" id="UP000824179">
    <property type="component" value="Unassembled WGS sequence"/>
</dbReference>
<gene>
    <name evidence="4" type="ORF">IAB90_00940</name>
</gene>
<dbReference type="PANTHER" id="PTHR40068">
    <property type="entry name" value="TRANSCRIPTION REPRESSOR NIAR-RELATED"/>
    <property type="match status" value="1"/>
</dbReference>
<dbReference type="Gene3D" id="3.30.1340.20">
    <property type="entry name" value="3H domain"/>
    <property type="match status" value="1"/>
</dbReference>
<dbReference type="SUPFAM" id="SSF75500">
    <property type="entry name" value="Putative transcriptional regulator TM1602, C-terminal domain"/>
    <property type="match status" value="1"/>
</dbReference>
<evidence type="ECO:0000313" key="4">
    <source>
        <dbReference type="EMBL" id="HIR38928.1"/>
    </source>
</evidence>
<proteinExistence type="predicted"/>
<keyword evidence="1" id="KW-0533">Nickel</keyword>
<dbReference type="InterPro" id="IPR036390">
    <property type="entry name" value="WH_DNA-bd_sf"/>
</dbReference>
<keyword evidence="1" id="KW-0479">Metal-binding</keyword>
<name>A0A9D1DAP1_9FIRM</name>
<protein>
    <submittedName>
        <fullName evidence="4">Transcription repressor NadR</fullName>
    </submittedName>
</protein>
<feature type="domain" description="3H" evidence="2">
    <location>
        <begin position="72"/>
        <end position="167"/>
    </location>
</feature>
<dbReference type="InterPro" id="IPR004173">
    <property type="entry name" value="3H_domain"/>
</dbReference>
<evidence type="ECO:0000256" key="1">
    <source>
        <dbReference type="PIRSR" id="PIRSR037847-1"/>
    </source>
</evidence>
<dbReference type="Pfam" id="PF02829">
    <property type="entry name" value="3H"/>
    <property type="match status" value="1"/>
</dbReference>
<sequence>MKAEERRKEILAIVGNSDNALPAAVLAEKLGVSRQVIVQDIAMLRANGFDIISTNRGYILTAPKSAASRVFKCRHTFEQILDEGYLIIGLGGRVEDIFVNHRVYGRITARLELYNNTHVEELYRSLVSGASKPLMAVTDGYHYHTVSAPDEDTLDKIGDALRKAGYLIEI</sequence>
<reference evidence="4" key="1">
    <citation type="submission" date="2020-10" db="EMBL/GenBank/DDBJ databases">
        <authorList>
            <person name="Gilroy R."/>
        </authorList>
    </citation>
    <scope>NUCLEOTIDE SEQUENCE</scope>
    <source>
        <strain evidence="4">ChiW25-3613</strain>
    </source>
</reference>
<evidence type="ECO:0000259" key="2">
    <source>
        <dbReference type="Pfam" id="PF02829"/>
    </source>
</evidence>
<dbReference type="Gene3D" id="1.10.10.10">
    <property type="entry name" value="Winged helix-like DNA-binding domain superfamily/Winged helix DNA-binding domain"/>
    <property type="match status" value="1"/>
</dbReference>
<dbReference type="PIRSF" id="PIRSF037847">
    <property type="entry name" value="NiaR"/>
    <property type="match status" value="1"/>
</dbReference>
<dbReference type="EMBL" id="DVHB01000019">
    <property type="protein sequence ID" value="HIR38928.1"/>
    <property type="molecule type" value="Genomic_DNA"/>
</dbReference>
<dbReference type="InterPro" id="IPR035922">
    <property type="entry name" value="3H_dom_sf"/>
</dbReference>
<feature type="domain" description="Helix-turn-helix type 11" evidence="3">
    <location>
        <begin position="6"/>
        <end position="59"/>
    </location>
</feature>
<feature type="binding site" evidence="1">
    <location>
        <position position="75"/>
    </location>
    <ligand>
        <name>Ni(2+)</name>
        <dbReference type="ChEBI" id="CHEBI:49786"/>
    </ligand>
</feature>
<dbReference type="SUPFAM" id="SSF46785">
    <property type="entry name" value="Winged helix' DNA-binding domain"/>
    <property type="match status" value="1"/>
</dbReference>
<evidence type="ECO:0000259" key="3">
    <source>
        <dbReference type="Pfam" id="PF08279"/>
    </source>
</evidence>
<feature type="binding site" evidence="1">
    <location>
        <position position="83"/>
    </location>
    <ligand>
        <name>Ni(2+)</name>
        <dbReference type="ChEBI" id="CHEBI:49786"/>
    </ligand>
</feature>
<dbReference type="GO" id="GO:0046872">
    <property type="term" value="F:metal ion binding"/>
    <property type="evidence" value="ECO:0007669"/>
    <property type="project" value="UniProtKB-KW"/>
</dbReference>
<comment type="caution">
    <text evidence="4">The sequence shown here is derived from an EMBL/GenBank/DDBJ whole genome shotgun (WGS) entry which is preliminary data.</text>
</comment>
<dbReference type="Pfam" id="PF08279">
    <property type="entry name" value="HTH_11"/>
    <property type="match status" value="1"/>
</dbReference>
<dbReference type="InterPro" id="IPR013196">
    <property type="entry name" value="HTH_11"/>
</dbReference>
<evidence type="ECO:0000313" key="5">
    <source>
        <dbReference type="Proteomes" id="UP000824179"/>
    </source>
</evidence>
<dbReference type="PANTHER" id="PTHR40068:SF1">
    <property type="entry name" value="TRANSCRIPTION REPRESSOR NIAR-RELATED"/>
    <property type="match status" value="1"/>
</dbReference>
<organism evidence="4 5">
    <name type="scientific">Candidatus Coproplasma stercoripullorum</name>
    <dbReference type="NCBI Taxonomy" id="2840751"/>
    <lineage>
        <taxon>Bacteria</taxon>
        <taxon>Bacillati</taxon>
        <taxon>Bacillota</taxon>
        <taxon>Clostridia</taxon>
        <taxon>Eubacteriales</taxon>
        <taxon>Candidatus Coproplasma</taxon>
    </lineage>
</organism>
<accession>A0A9D1DAP1</accession>
<reference evidence="4" key="2">
    <citation type="journal article" date="2021" name="PeerJ">
        <title>Extensive microbial diversity within the chicken gut microbiome revealed by metagenomics and culture.</title>
        <authorList>
            <person name="Gilroy R."/>
            <person name="Ravi A."/>
            <person name="Getino M."/>
            <person name="Pursley I."/>
            <person name="Horton D.L."/>
            <person name="Alikhan N.F."/>
            <person name="Baker D."/>
            <person name="Gharbi K."/>
            <person name="Hall N."/>
            <person name="Watson M."/>
            <person name="Adriaenssens E.M."/>
            <person name="Foster-Nyarko E."/>
            <person name="Jarju S."/>
            <person name="Secka A."/>
            <person name="Antonio M."/>
            <person name="Oren A."/>
            <person name="Chaudhuri R.R."/>
            <person name="La Ragione R."/>
            <person name="Hildebrand F."/>
            <person name="Pallen M.J."/>
        </authorList>
    </citation>
    <scope>NUCLEOTIDE SEQUENCE</scope>
    <source>
        <strain evidence="4">ChiW25-3613</strain>
    </source>
</reference>
<feature type="binding site" evidence="1">
    <location>
        <position position="144"/>
    </location>
    <ligand>
        <name>Ni(2+)</name>
        <dbReference type="ChEBI" id="CHEBI:49786"/>
    </ligand>
</feature>
<feature type="binding site" evidence="1">
    <location>
        <position position="142"/>
    </location>
    <ligand>
        <name>Ni(2+)</name>
        <dbReference type="ChEBI" id="CHEBI:49786"/>
    </ligand>
</feature>
<dbReference type="AlphaFoldDB" id="A0A9D1DAP1"/>
<dbReference type="InterPro" id="IPR036388">
    <property type="entry name" value="WH-like_DNA-bd_sf"/>
</dbReference>
<dbReference type="InterPro" id="IPR026043">
    <property type="entry name" value="NadR"/>
</dbReference>